<evidence type="ECO:0000256" key="2">
    <source>
        <dbReference type="SAM" id="SignalP"/>
    </source>
</evidence>
<comment type="caution">
    <text evidence="3">The sequence shown here is derived from an EMBL/GenBank/DDBJ whole genome shotgun (WGS) entry which is preliminary data.</text>
</comment>
<proteinExistence type="predicted"/>
<evidence type="ECO:0000313" key="4">
    <source>
        <dbReference type="Proteomes" id="UP000256829"/>
    </source>
</evidence>
<gene>
    <name evidence="3" type="ORF">DX912_16485</name>
</gene>
<organism evidence="3 4">
    <name type="scientific">Lysobacter soli</name>
    <dbReference type="NCBI Taxonomy" id="453783"/>
    <lineage>
        <taxon>Bacteria</taxon>
        <taxon>Pseudomonadati</taxon>
        <taxon>Pseudomonadota</taxon>
        <taxon>Gammaproteobacteria</taxon>
        <taxon>Lysobacterales</taxon>
        <taxon>Lysobacteraceae</taxon>
        <taxon>Lysobacter</taxon>
    </lineage>
</organism>
<sequence>MTNRNVIHRTLLSRTVPLFVCTLMFATAGAAVAQKKPAAAGGAKKLYCWNENGARVCGDALPAHAVDNARTEINAKSGLATKQIARALTPEERAAAEAQAKLDKESAAVAEANSRREQAMVESYATEDDLRRAFGERQAVMDEAIKASRLGVVGRRDTLVALLRRAGENELSGKPVPKPAQQNVRIQHDQLIRQQELLVQQLAEREMIDEELAAALERYHALKQPSKG</sequence>
<dbReference type="AlphaFoldDB" id="A0A3D8V817"/>
<feature type="coiled-coil region" evidence="1">
    <location>
        <begin position="95"/>
        <end position="122"/>
    </location>
</feature>
<feature type="chain" id="PRO_5017608403" description="DUF4124 domain-containing protein" evidence="2">
    <location>
        <begin position="31"/>
        <end position="228"/>
    </location>
</feature>
<dbReference type="EMBL" id="QTJR01000016">
    <property type="protein sequence ID" value="RDY65570.1"/>
    <property type="molecule type" value="Genomic_DNA"/>
</dbReference>
<evidence type="ECO:0000256" key="1">
    <source>
        <dbReference type="SAM" id="Coils"/>
    </source>
</evidence>
<name>A0A3D8V817_9GAMM</name>
<reference evidence="3 4" key="1">
    <citation type="submission" date="2018-08" db="EMBL/GenBank/DDBJ databases">
        <title>Lysobacter soli KCTC 22011, whole genome shotgun sequence.</title>
        <authorList>
            <person name="Zhang X."/>
            <person name="Feng G."/>
            <person name="Zhu H."/>
        </authorList>
    </citation>
    <scope>NUCLEOTIDE SEQUENCE [LARGE SCALE GENOMIC DNA]</scope>
    <source>
        <strain evidence="3 4">KCTC 22011</strain>
    </source>
</reference>
<protein>
    <recommendedName>
        <fullName evidence="5">DUF4124 domain-containing protein</fullName>
    </recommendedName>
</protein>
<feature type="signal peptide" evidence="2">
    <location>
        <begin position="1"/>
        <end position="30"/>
    </location>
</feature>
<accession>A0A3D8V817</accession>
<keyword evidence="1" id="KW-0175">Coiled coil</keyword>
<keyword evidence="4" id="KW-1185">Reference proteome</keyword>
<evidence type="ECO:0008006" key="5">
    <source>
        <dbReference type="Google" id="ProtNLM"/>
    </source>
</evidence>
<dbReference type="Proteomes" id="UP000256829">
    <property type="component" value="Unassembled WGS sequence"/>
</dbReference>
<evidence type="ECO:0000313" key="3">
    <source>
        <dbReference type="EMBL" id="RDY65570.1"/>
    </source>
</evidence>
<keyword evidence="2" id="KW-0732">Signal</keyword>